<keyword evidence="8" id="KW-1185">Reference proteome</keyword>
<dbReference type="EC" id="3.4.21.-" evidence="6"/>
<dbReference type="InterPro" id="IPR008256">
    <property type="entry name" value="Peptidase_S1B"/>
</dbReference>
<dbReference type="Proteomes" id="UP000624041">
    <property type="component" value="Unassembled WGS sequence"/>
</dbReference>
<dbReference type="PANTHER" id="PTHR15462:SF8">
    <property type="entry name" value="SERINE PROTEASE"/>
    <property type="match status" value="1"/>
</dbReference>
<reference evidence="7" key="1">
    <citation type="journal article" date="2014" name="Int. J. Syst. Evol. Microbiol.">
        <title>Complete genome sequence of Corynebacterium casei LMG S-19264T (=DSM 44701T), isolated from a smear-ripened cheese.</title>
        <authorList>
            <consortium name="US DOE Joint Genome Institute (JGI-PGF)"/>
            <person name="Walter F."/>
            <person name="Albersmeier A."/>
            <person name="Kalinowski J."/>
            <person name="Ruckert C."/>
        </authorList>
    </citation>
    <scope>NUCLEOTIDE SEQUENCE</scope>
    <source>
        <strain evidence="7">JCM 17251</strain>
    </source>
</reference>
<comment type="caution">
    <text evidence="7">The sequence shown here is derived from an EMBL/GenBank/DDBJ whole genome shotgun (WGS) entry which is preliminary data.</text>
</comment>
<keyword evidence="2 6" id="KW-0645">Protease</keyword>
<evidence type="ECO:0000256" key="3">
    <source>
        <dbReference type="ARBA" id="ARBA00022729"/>
    </source>
</evidence>
<dbReference type="PRINTS" id="PR00839">
    <property type="entry name" value="V8PROTEASE"/>
</dbReference>
<accession>A0A918D3Q5</accession>
<sequence length="146" mass="15657">MGVSVFTGYNNGNYDEVSSATSIKLPAEYINTLANQYDFGVIDLADDLSSRVGVLDLEVATNRNVKIGGYPADLGQRQYIMSGPATLESNGRLHYTIDTFGGQSGAPILDNVNNRIIGVHSAGYRDLDLNLGAALDSIKILFIKSP</sequence>
<organism evidence="7 8">
    <name type="scientific">Oceanobacillus indicireducens</name>
    <dbReference type="NCBI Taxonomy" id="1004261"/>
    <lineage>
        <taxon>Bacteria</taxon>
        <taxon>Bacillati</taxon>
        <taxon>Bacillota</taxon>
        <taxon>Bacilli</taxon>
        <taxon>Bacillales</taxon>
        <taxon>Bacillaceae</taxon>
        <taxon>Oceanobacillus</taxon>
    </lineage>
</organism>
<gene>
    <name evidence="7" type="ORF">GCM10007971_27880</name>
</gene>
<evidence type="ECO:0000256" key="5">
    <source>
        <dbReference type="ARBA" id="ARBA00022825"/>
    </source>
</evidence>
<evidence type="ECO:0000256" key="6">
    <source>
        <dbReference type="RuleBase" id="RU004296"/>
    </source>
</evidence>
<dbReference type="PANTHER" id="PTHR15462">
    <property type="entry name" value="SERINE PROTEASE"/>
    <property type="match status" value="1"/>
</dbReference>
<dbReference type="SUPFAM" id="SSF50494">
    <property type="entry name" value="Trypsin-like serine proteases"/>
    <property type="match status" value="1"/>
</dbReference>
<reference evidence="7" key="2">
    <citation type="submission" date="2020-09" db="EMBL/GenBank/DDBJ databases">
        <authorList>
            <person name="Sun Q."/>
            <person name="Ohkuma M."/>
        </authorList>
    </citation>
    <scope>NUCLEOTIDE SEQUENCE</scope>
    <source>
        <strain evidence="7">JCM 17251</strain>
    </source>
</reference>
<evidence type="ECO:0000256" key="1">
    <source>
        <dbReference type="ARBA" id="ARBA00008764"/>
    </source>
</evidence>
<evidence type="ECO:0000256" key="2">
    <source>
        <dbReference type="ARBA" id="ARBA00022670"/>
    </source>
</evidence>
<dbReference type="InterPro" id="IPR043504">
    <property type="entry name" value="Peptidase_S1_PA_chymotrypsin"/>
</dbReference>
<protein>
    <recommendedName>
        <fullName evidence="6">Serine protease</fullName>
        <ecNumber evidence="6">3.4.21.-</ecNumber>
    </recommendedName>
</protein>
<keyword evidence="4 6" id="KW-0378">Hydrolase</keyword>
<dbReference type="Gene3D" id="2.40.10.10">
    <property type="entry name" value="Trypsin-like serine proteases"/>
    <property type="match status" value="1"/>
</dbReference>
<keyword evidence="5 6" id="KW-0720">Serine protease</keyword>
<evidence type="ECO:0000256" key="4">
    <source>
        <dbReference type="ARBA" id="ARBA00022801"/>
    </source>
</evidence>
<evidence type="ECO:0000313" key="8">
    <source>
        <dbReference type="Proteomes" id="UP000624041"/>
    </source>
</evidence>
<dbReference type="GO" id="GO:0006508">
    <property type="term" value="P:proteolysis"/>
    <property type="evidence" value="ECO:0007669"/>
    <property type="project" value="UniProtKB-KW"/>
</dbReference>
<dbReference type="GO" id="GO:0008236">
    <property type="term" value="F:serine-type peptidase activity"/>
    <property type="evidence" value="ECO:0007669"/>
    <property type="project" value="UniProtKB-KW"/>
</dbReference>
<proteinExistence type="inferred from homology"/>
<dbReference type="AlphaFoldDB" id="A0A918D3Q5"/>
<dbReference type="InterPro" id="IPR050966">
    <property type="entry name" value="Glutamyl_endopeptidase"/>
</dbReference>
<evidence type="ECO:0000313" key="7">
    <source>
        <dbReference type="EMBL" id="GGN62170.1"/>
    </source>
</evidence>
<dbReference type="InterPro" id="IPR009003">
    <property type="entry name" value="Peptidase_S1_PA"/>
</dbReference>
<name>A0A918D3Q5_9BACI</name>
<dbReference type="EMBL" id="BMOS01000022">
    <property type="protein sequence ID" value="GGN62170.1"/>
    <property type="molecule type" value="Genomic_DNA"/>
</dbReference>
<comment type="similarity">
    <text evidence="1 6">Belongs to the peptidase S1B family.</text>
</comment>
<keyword evidence="3" id="KW-0732">Signal</keyword>